<sequence>MSERKTSCPAKSLTQRQGKDVDLDLQLHLHLHGSDGQVEKDKRKQNKPSSLQLKAFLNHSLFYTLLVTFILLYAFKLHQDFNLSDIIQIIAFLFIMARRSPPLVNQKYETGCTWRMFRIFNFHGHSDKRLVSNKKHSSARANGNGNSESSSDVPNAVDEKHLQIGVSSGRIRDYSCRSISCVENDQVADWRNEVTKMTVDQRSINEVSQGKDRAGCQPNQFLDALQILYSNKELFIKLLQDPNSLLVKQIHDLQSSQVKEPYQARKKRMTGLNKSPQSNATQCVKPFKSSDGYDLRSSCNPQSSNRIVVLKPGTVNVKNFGETSFGCPQSHSPNSFSSDARYIRPSHFPFGRIKRKLRHVMRVRRQAKQWMTDDGMSCKSPCSSQGLEDGKKAKELEIAERNSPINSHTNTGKKLNSYVDLKDSELCMGQEAASFCESCGKNTYNTSAAPFEQNILNIHVEGRQDPSQMLNSGIEECKQCTNSLGRSIPLPDFLSLSGLHRYCDHSSISAGMRYYNNDQMALRTRLRLQKEENGSYNSLGPKIMDPPVAIVKIPTDKLQPFDEDVGIGNSFPGNNLHVHYDIPRDGRYKDGPTQNIDTSHTTRGSGSFLDLYPEIQDLSFSPEIASSSPSSYQRTEYNVNMGNKVDHPNTESVVEKFIGDDVTNSPITTFKPDESPVQVMHDNKFEEKHFADNIRSSSDPMNNLTLSEDILDYTREILQTFSMKWDELSMKVSSDQLLDPSTFDELKELTGQLSSSTILLDCIIEAFMNVHQNRAFPLHVSSKNSNAQAYVVKKLLVKEITELVNLYFHPHPSPLKLEQLVEKDLARHGSWLNVQVYTEDIAIEVEEDVLEKLVLEITSEMDIRDITHCNQPMSTYFGDNTALWWDYRATIF</sequence>
<feature type="domain" description="DUF4378" evidence="4">
    <location>
        <begin position="712"/>
        <end position="856"/>
    </location>
</feature>
<proteinExistence type="predicted"/>
<evidence type="ECO:0008006" key="7">
    <source>
        <dbReference type="Google" id="ProtNLM"/>
    </source>
</evidence>
<feature type="compositionally biased region" description="Polar residues" evidence="1">
    <location>
        <begin position="592"/>
        <end position="605"/>
    </location>
</feature>
<name>A0AAN9R4G7_CANGL</name>
<feature type="domain" description="DUF3741" evidence="3">
    <location>
        <begin position="211"/>
        <end position="244"/>
    </location>
</feature>
<dbReference type="PANTHER" id="PTHR47212">
    <property type="entry name" value="ADHESIN-LIKE PROTEIN, PUTATIVE (DUF3741)-RELATED"/>
    <property type="match status" value="1"/>
</dbReference>
<feature type="region of interest" description="Disordered" evidence="1">
    <location>
        <begin position="131"/>
        <end position="154"/>
    </location>
</feature>
<evidence type="ECO:0000259" key="3">
    <source>
        <dbReference type="Pfam" id="PF12552"/>
    </source>
</evidence>
<evidence type="ECO:0000256" key="1">
    <source>
        <dbReference type="SAM" id="MobiDB-lite"/>
    </source>
</evidence>
<dbReference type="EMBL" id="JAYMYQ010000001">
    <property type="protein sequence ID" value="KAK7358611.1"/>
    <property type="molecule type" value="Genomic_DNA"/>
</dbReference>
<dbReference type="InterPro" id="IPR022212">
    <property type="entry name" value="DUF3741"/>
</dbReference>
<evidence type="ECO:0000313" key="6">
    <source>
        <dbReference type="Proteomes" id="UP001367508"/>
    </source>
</evidence>
<dbReference type="Proteomes" id="UP001367508">
    <property type="component" value="Unassembled WGS sequence"/>
</dbReference>
<dbReference type="AlphaFoldDB" id="A0AAN9R4G7"/>
<feature type="transmembrane region" description="Helical" evidence="2">
    <location>
        <begin position="55"/>
        <end position="75"/>
    </location>
</feature>
<evidence type="ECO:0000259" key="4">
    <source>
        <dbReference type="Pfam" id="PF14309"/>
    </source>
</evidence>
<dbReference type="PANTHER" id="PTHR47212:SF2">
    <property type="entry name" value="DUF3741 DOMAIN-CONTAINING PROTEIN"/>
    <property type="match status" value="1"/>
</dbReference>
<dbReference type="InterPro" id="IPR025486">
    <property type="entry name" value="DUF4378"/>
</dbReference>
<dbReference type="Pfam" id="PF12552">
    <property type="entry name" value="DUF3741"/>
    <property type="match status" value="1"/>
</dbReference>
<evidence type="ECO:0000256" key="2">
    <source>
        <dbReference type="SAM" id="Phobius"/>
    </source>
</evidence>
<gene>
    <name evidence="5" type="ORF">VNO77_00546</name>
</gene>
<feature type="region of interest" description="Disordered" evidence="1">
    <location>
        <begin position="586"/>
        <end position="608"/>
    </location>
</feature>
<dbReference type="Pfam" id="PF14309">
    <property type="entry name" value="DUF4378"/>
    <property type="match status" value="1"/>
</dbReference>
<evidence type="ECO:0000313" key="5">
    <source>
        <dbReference type="EMBL" id="KAK7358611.1"/>
    </source>
</evidence>
<reference evidence="5 6" key="1">
    <citation type="submission" date="2024-01" db="EMBL/GenBank/DDBJ databases">
        <title>The genomes of 5 underutilized Papilionoideae crops provide insights into root nodulation and disease resistanc.</title>
        <authorList>
            <person name="Jiang F."/>
        </authorList>
    </citation>
    <scope>NUCLEOTIDE SEQUENCE [LARGE SCALE GENOMIC DNA]</scope>
    <source>
        <strain evidence="5">LVBAO_FW01</strain>
        <tissue evidence="5">Leaves</tissue>
    </source>
</reference>
<protein>
    <recommendedName>
        <fullName evidence="7">DUF4378 domain-containing protein</fullName>
    </recommendedName>
</protein>
<comment type="caution">
    <text evidence="5">The sequence shown here is derived from an EMBL/GenBank/DDBJ whole genome shotgun (WGS) entry which is preliminary data.</text>
</comment>
<accession>A0AAN9R4G7</accession>
<keyword evidence="6" id="KW-1185">Reference proteome</keyword>
<keyword evidence="2" id="KW-0812">Transmembrane</keyword>
<keyword evidence="2" id="KW-0472">Membrane</keyword>
<organism evidence="5 6">
    <name type="scientific">Canavalia gladiata</name>
    <name type="common">Sword bean</name>
    <name type="synonym">Dolichos gladiatus</name>
    <dbReference type="NCBI Taxonomy" id="3824"/>
    <lineage>
        <taxon>Eukaryota</taxon>
        <taxon>Viridiplantae</taxon>
        <taxon>Streptophyta</taxon>
        <taxon>Embryophyta</taxon>
        <taxon>Tracheophyta</taxon>
        <taxon>Spermatophyta</taxon>
        <taxon>Magnoliopsida</taxon>
        <taxon>eudicotyledons</taxon>
        <taxon>Gunneridae</taxon>
        <taxon>Pentapetalae</taxon>
        <taxon>rosids</taxon>
        <taxon>fabids</taxon>
        <taxon>Fabales</taxon>
        <taxon>Fabaceae</taxon>
        <taxon>Papilionoideae</taxon>
        <taxon>50 kb inversion clade</taxon>
        <taxon>NPAAA clade</taxon>
        <taxon>indigoferoid/millettioid clade</taxon>
        <taxon>Phaseoleae</taxon>
        <taxon>Canavalia</taxon>
    </lineage>
</organism>
<feature type="compositionally biased region" description="Polar residues" evidence="1">
    <location>
        <begin position="139"/>
        <end position="153"/>
    </location>
</feature>
<keyword evidence="2" id="KW-1133">Transmembrane helix</keyword>